<organism evidence="1 2">
    <name type="scientific">Paenibacillus roseopurpureus</name>
    <dbReference type="NCBI Taxonomy" id="2918901"/>
    <lineage>
        <taxon>Bacteria</taxon>
        <taxon>Bacillati</taxon>
        <taxon>Bacillota</taxon>
        <taxon>Bacilli</taxon>
        <taxon>Bacillales</taxon>
        <taxon>Paenibacillaceae</taxon>
        <taxon>Paenibacillus</taxon>
    </lineage>
</organism>
<gene>
    <name evidence="1" type="ORF">MJB10_02075</name>
</gene>
<protein>
    <submittedName>
        <fullName evidence="1">Spore germination protein GerPE</fullName>
    </submittedName>
</protein>
<dbReference type="Pfam" id="PF10970">
    <property type="entry name" value="GerPE"/>
    <property type="match status" value="1"/>
</dbReference>
<name>A0AA96LPP5_9BACL</name>
<dbReference type="AlphaFoldDB" id="A0AA96LPP5"/>
<keyword evidence="2" id="KW-1185">Reference proteome</keyword>
<evidence type="ECO:0000313" key="1">
    <source>
        <dbReference type="EMBL" id="WNR44963.1"/>
    </source>
</evidence>
<dbReference type="RefSeq" id="WP_314801209.1">
    <property type="nucleotide sequence ID" value="NZ_CP130319.1"/>
</dbReference>
<reference evidence="1" key="1">
    <citation type="submission" date="2022-02" db="EMBL/GenBank/DDBJ databases">
        <title>Paenibacillus sp. MBLB1832 Whole Genome Shotgun Sequencing.</title>
        <authorList>
            <person name="Hwang C.Y."/>
            <person name="Cho E.-S."/>
            <person name="Seo M.-J."/>
        </authorList>
    </citation>
    <scope>NUCLEOTIDE SEQUENCE</scope>
    <source>
        <strain evidence="1">MBLB1832</strain>
    </source>
</reference>
<proteinExistence type="predicted"/>
<accession>A0AA96LPP5</accession>
<dbReference type="InterPro" id="IPR024496">
    <property type="entry name" value="Spore_germ_GerPE"/>
</dbReference>
<sequence length="185" mass="20103">MARLSIVGNVYMNALSSSSTLQVGDNMNTALQNTVFAVQREVPIYYSNEGSFAAYAFYQRPFPIPQPPQPFRMCVDNLGSYIKVCNVRILGVSSSSLFQIGSNRITSAETRVKNIRQFVTDKPGPKEQTTFVDTGSPDTIGEIPAAVKASQEKAASGPKPPKLVFVTQQQQAEPFVPIGPTSPAR</sequence>
<dbReference type="Proteomes" id="UP001304650">
    <property type="component" value="Chromosome"/>
</dbReference>
<dbReference type="KEGG" id="proo:MJB10_02075"/>
<evidence type="ECO:0000313" key="2">
    <source>
        <dbReference type="Proteomes" id="UP001304650"/>
    </source>
</evidence>
<dbReference type="EMBL" id="CP130319">
    <property type="protein sequence ID" value="WNR44963.1"/>
    <property type="molecule type" value="Genomic_DNA"/>
</dbReference>